<dbReference type="AlphaFoldDB" id="A0A0C6P127"/>
<reference evidence="1 2" key="1">
    <citation type="journal article" date="2012" name="BMC Genomics">
        <title>Comparative genomics of the classical Bordetella subspecies: the evolution and exchange of virulence-associated diversity amongst closely related pathogens.</title>
        <authorList>
            <person name="Park J."/>
            <person name="Zhang Y."/>
            <person name="Buboltz A.M."/>
            <person name="Zhang X."/>
            <person name="Schuster S.C."/>
            <person name="Ahuja U."/>
            <person name="Liu M."/>
            <person name="Miller J.F."/>
            <person name="Sebaihia M."/>
            <person name="Bentley S.D."/>
            <person name="Parkhill J."/>
            <person name="Harvill E.T."/>
        </authorList>
    </citation>
    <scope>NUCLEOTIDE SEQUENCE [LARGE SCALE GENOMIC DNA]</scope>
    <source>
        <strain evidence="1 2">253</strain>
    </source>
</reference>
<proteinExistence type="predicted"/>
<evidence type="ECO:0000313" key="1">
    <source>
        <dbReference type="EMBL" id="CCJ53384.1"/>
    </source>
</evidence>
<sequence>VGTATNPQSPARPDAPMPLRLLAPMLVLFLAACSSMSEVTPVAKNQYTVSYNAGMKAATWVEIKNQARERARQYCEAQGRKFARPEITSNHATGLMPKKAVVTFYCDEKPQPPAEKN</sequence>
<name>A0A0C6P127_BORBO</name>
<gene>
    <name evidence="1" type="ORF">BN112_1467</name>
</gene>
<dbReference type="EMBL" id="HE965806">
    <property type="protein sequence ID" value="CCJ53384.1"/>
    <property type="molecule type" value="Genomic_DNA"/>
</dbReference>
<evidence type="ECO:0000313" key="2">
    <source>
        <dbReference type="Proteomes" id="UP000007564"/>
    </source>
</evidence>
<dbReference type="Proteomes" id="UP000007564">
    <property type="component" value="Chromosome"/>
</dbReference>
<dbReference type="KEGG" id="bbh:BN112_1467"/>
<feature type="non-terminal residue" evidence="1">
    <location>
        <position position="1"/>
    </location>
</feature>
<dbReference type="HOGENOM" id="CLU_2286029_0_0_4"/>
<protein>
    <submittedName>
        <fullName evidence="1">Uncharacterized protein</fullName>
    </submittedName>
</protein>
<dbReference type="OrthoDB" id="8637866at2"/>
<accession>A0A0C6P127</accession>
<organism evidence="1 2">
    <name type="scientific">Bordetella bronchiseptica 253</name>
    <dbReference type="NCBI Taxonomy" id="568707"/>
    <lineage>
        <taxon>Bacteria</taxon>
        <taxon>Pseudomonadati</taxon>
        <taxon>Pseudomonadota</taxon>
        <taxon>Betaproteobacteria</taxon>
        <taxon>Burkholderiales</taxon>
        <taxon>Alcaligenaceae</taxon>
        <taxon>Bordetella</taxon>
    </lineage>
</organism>